<keyword evidence="1" id="KW-0472">Membrane</keyword>
<evidence type="ECO:0000313" key="3">
    <source>
        <dbReference type="Proteomes" id="UP000219559"/>
    </source>
</evidence>
<evidence type="ECO:0000313" key="2">
    <source>
        <dbReference type="EMBL" id="PCE64022.1"/>
    </source>
</evidence>
<proteinExistence type="predicted"/>
<keyword evidence="1" id="KW-1133">Transmembrane helix</keyword>
<organism evidence="2 3">
    <name type="scientific">Sediminicola luteus</name>
    <dbReference type="NCBI Taxonomy" id="319238"/>
    <lineage>
        <taxon>Bacteria</taxon>
        <taxon>Pseudomonadati</taxon>
        <taxon>Bacteroidota</taxon>
        <taxon>Flavobacteriia</taxon>
        <taxon>Flavobacteriales</taxon>
        <taxon>Flavobacteriaceae</taxon>
        <taxon>Sediminicola</taxon>
    </lineage>
</organism>
<keyword evidence="3" id="KW-1185">Reference proteome</keyword>
<gene>
    <name evidence="2" type="ORF">B7P33_12295</name>
</gene>
<dbReference type="AlphaFoldDB" id="A0A2A4G8D1"/>
<name>A0A2A4G8D1_9FLAO</name>
<dbReference type="RefSeq" id="WP_097442739.1">
    <property type="nucleotide sequence ID" value="NZ_NBWU01000004.1"/>
</dbReference>
<dbReference type="EMBL" id="NBWU01000004">
    <property type="protein sequence ID" value="PCE64022.1"/>
    <property type="molecule type" value="Genomic_DNA"/>
</dbReference>
<protein>
    <recommendedName>
        <fullName evidence="4">Cardiolipin synthase N-terminal domain-containing protein</fullName>
    </recommendedName>
</protein>
<sequence>MDSNFFFKAGIILLVAIHLLSLAHVYRRKESLRYKLKWTIIILMLFPIGSFLYFLLPNPEGMRVDAV</sequence>
<comment type="caution">
    <text evidence="2">The sequence shown here is derived from an EMBL/GenBank/DDBJ whole genome shotgun (WGS) entry which is preliminary data.</text>
</comment>
<evidence type="ECO:0000256" key="1">
    <source>
        <dbReference type="SAM" id="Phobius"/>
    </source>
</evidence>
<accession>A0A2A4G8D1</accession>
<keyword evidence="1" id="KW-0812">Transmembrane</keyword>
<reference evidence="2 3" key="1">
    <citation type="submission" date="2017-04" db="EMBL/GenBank/DDBJ databases">
        <title>A new member of the family Flavobacteriaceae isolated from ascidians.</title>
        <authorList>
            <person name="Chen L."/>
        </authorList>
    </citation>
    <scope>NUCLEOTIDE SEQUENCE [LARGE SCALE GENOMIC DNA]</scope>
    <source>
        <strain evidence="2 3">HQA918</strain>
    </source>
</reference>
<feature type="transmembrane region" description="Helical" evidence="1">
    <location>
        <begin position="6"/>
        <end position="26"/>
    </location>
</feature>
<dbReference type="Proteomes" id="UP000219559">
    <property type="component" value="Unassembled WGS sequence"/>
</dbReference>
<feature type="transmembrane region" description="Helical" evidence="1">
    <location>
        <begin position="38"/>
        <end position="56"/>
    </location>
</feature>
<evidence type="ECO:0008006" key="4">
    <source>
        <dbReference type="Google" id="ProtNLM"/>
    </source>
</evidence>